<reference evidence="4" key="1">
    <citation type="submission" date="2022-07" db="EMBL/GenBank/DDBJ databases">
        <title>Genome Sequence of Agrocybe chaxingu.</title>
        <authorList>
            <person name="Buettner E."/>
        </authorList>
    </citation>
    <scope>NUCLEOTIDE SEQUENCE</scope>
    <source>
        <strain evidence="4">MP-N11</strain>
    </source>
</reference>
<sequence>MSEKIRAGFVSRKLRDVTYRKCQLVQLMYLIKDNSAHFEEAFKKDLGRPVLPVLQARMLEIDPTIAEAKTQWKNVGKWAKPTKPVFGVNFFSMKPITRKEPKGTVLVISPFNCPVWLSLGPVYLDHDVVRVVNGAVPEPTKSKVTIWAQVEKGSTVSLLQLVLRASHSNNSRARSQVACPHRPHDGPQVGDEDAFYGERPSMLARFASRWTTSSSRAASRTSLSRRSTRYKYEEFYPDPAKRAAASDSFSRMITPQATARVAGLLEKTQGKVVFSGEVDKENNCISPTAVRDVSPGDSLMGKEIFGPVLPFVPVEDIDEAIKFVNEREHPLALYVFSQDD</sequence>
<evidence type="ECO:0000259" key="3">
    <source>
        <dbReference type="Pfam" id="PF00171"/>
    </source>
</evidence>
<gene>
    <name evidence="4" type="ORF">NLJ89_g9418</name>
</gene>
<evidence type="ECO:0000313" key="4">
    <source>
        <dbReference type="EMBL" id="KAJ3501263.1"/>
    </source>
</evidence>
<dbReference type="PANTHER" id="PTHR43570:SF16">
    <property type="entry name" value="ALDEHYDE DEHYDROGENASE TYPE III, ISOFORM Q"/>
    <property type="match status" value="1"/>
</dbReference>
<protein>
    <recommendedName>
        <fullName evidence="3">Aldehyde dehydrogenase domain-containing protein</fullName>
    </recommendedName>
</protein>
<organism evidence="4 5">
    <name type="scientific">Agrocybe chaxingu</name>
    <dbReference type="NCBI Taxonomy" id="84603"/>
    <lineage>
        <taxon>Eukaryota</taxon>
        <taxon>Fungi</taxon>
        <taxon>Dikarya</taxon>
        <taxon>Basidiomycota</taxon>
        <taxon>Agaricomycotina</taxon>
        <taxon>Agaricomycetes</taxon>
        <taxon>Agaricomycetidae</taxon>
        <taxon>Agaricales</taxon>
        <taxon>Agaricineae</taxon>
        <taxon>Strophariaceae</taxon>
        <taxon>Agrocybe</taxon>
    </lineage>
</organism>
<dbReference type="GO" id="GO:0004029">
    <property type="term" value="F:aldehyde dehydrogenase (NAD+) activity"/>
    <property type="evidence" value="ECO:0007669"/>
    <property type="project" value="TreeGrafter"/>
</dbReference>
<dbReference type="Gene3D" id="3.40.605.10">
    <property type="entry name" value="Aldehyde Dehydrogenase, Chain A, domain 1"/>
    <property type="match status" value="1"/>
</dbReference>
<dbReference type="InterPro" id="IPR015590">
    <property type="entry name" value="Aldehyde_DH_dom"/>
</dbReference>
<accession>A0A9W8JTL3</accession>
<dbReference type="SUPFAM" id="SSF53720">
    <property type="entry name" value="ALDH-like"/>
    <property type="match status" value="2"/>
</dbReference>
<dbReference type="PANTHER" id="PTHR43570">
    <property type="entry name" value="ALDEHYDE DEHYDROGENASE"/>
    <property type="match status" value="1"/>
</dbReference>
<dbReference type="InterPro" id="IPR016163">
    <property type="entry name" value="Ald_DH_C"/>
</dbReference>
<evidence type="ECO:0000313" key="5">
    <source>
        <dbReference type="Proteomes" id="UP001148786"/>
    </source>
</evidence>
<dbReference type="InterPro" id="IPR016161">
    <property type="entry name" value="Ald_DH/histidinol_DH"/>
</dbReference>
<proteinExistence type="inferred from homology"/>
<comment type="caution">
    <text evidence="4">The sequence shown here is derived from an EMBL/GenBank/DDBJ whole genome shotgun (WGS) entry which is preliminary data.</text>
</comment>
<dbReference type="EMBL" id="JANKHO010001463">
    <property type="protein sequence ID" value="KAJ3501263.1"/>
    <property type="molecule type" value="Genomic_DNA"/>
</dbReference>
<dbReference type="InterPro" id="IPR012394">
    <property type="entry name" value="Aldehyde_DH_NAD(P)"/>
</dbReference>
<dbReference type="GO" id="GO:0005737">
    <property type="term" value="C:cytoplasm"/>
    <property type="evidence" value="ECO:0007669"/>
    <property type="project" value="TreeGrafter"/>
</dbReference>
<dbReference type="GO" id="GO:0006081">
    <property type="term" value="P:aldehyde metabolic process"/>
    <property type="evidence" value="ECO:0007669"/>
    <property type="project" value="InterPro"/>
</dbReference>
<dbReference type="Gene3D" id="3.40.309.10">
    <property type="entry name" value="Aldehyde Dehydrogenase, Chain A, domain 2"/>
    <property type="match status" value="1"/>
</dbReference>
<dbReference type="OrthoDB" id="440325at2759"/>
<keyword evidence="2" id="KW-0560">Oxidoreductase</keyword>
<name>A0A9W8JTL3_9AGAR</name>
<dbReference type="Pfam" id="PF00171">
    <property type="entry name" value="Aldedh"/>
    <property type="match status" value="1"/>
</dbReference>
<evidence type="ECO:0000256" key="1">
    <source>
        <dbReference type="ARBA" id="ARBA00009986"/>
    </source>
</evidence>
<keyword evidence="5" id="KW-1185">Reference proteome</keyword>
<feature type="domain" description="Aldehyde dehydrogenase" evidence="3">
    <location>
        <begin position="252"/>
        <end position="339"/>
    </location>
</feature>
<evidence type="ECO:0000256" key="2">
    <source>
        <dbReference type="ARBA" id="ARBA00023002"/>
    </source>
</evidence>
<dbReference type="Proteomes" id="UP001148786">
    <property type="component" value="Unassembled WGS sequence"/>
</dbReference>
<comment type="similarity">
    <text evidence="1">Belongs to the aldehyde dehydrogenase family.</text>
</comment>
<dbReference type="InterPro" id="IPR016162">
    <property type="entry name" value="Ald_DH_N"/>
</dbReference>
<dbReference type="AlphaFoldDB" id="A0A9W8JTL3"/>